<evidence type="ECO:0000313" key="2">
    <source>
        <dbReference type="EMBL" id="CAH9060749.1"/>
    </source>
</evidence>
<keyword evidence="3" id="KW-1185">Reference proteome</keyword>
<evidence type="ECO:0000313" key="1">
    <source>
        <dbReference type="EMBL" id="CAH9060576.1"/>
    </source>
</evidence>
<dbReference type="Proteomes" id="UP001152485">
    <property type="component" value="Unassembled WGS sequence"/>
</dbReference>
<evidence type="ECO:0000313" key="3">
    <source>
        <dbReference type="Proteomes" id="UP001152467"/>
    </source>
</evidence>
<organism evidence="2 3">
    <name type="scientific">Pseudoalteromonas holothuriae</name>
    <dbReference type="NCBI Taxonomy" id="2963714"/>
    <lineage>
        <taxon>Bacteria</taxon>
        <taxon>Pseudomonadati</taxon>
        <taxon>Pseudomonadota</taxon>
        <taxon>Gammaproteobacteria</taxon>
        <taxon>Alteromonadales</taxon>
        <taxon>Pseudoalteromonadaceae</taxon>
        <taxon>Pseudoalteromonas</taxon>
    </lineage>
</organism>
<name>A0A9W4W0Q2_9GAMM</name>
<comment type="caution">
    <text evidence="2">The sequence shown here is derived from an EMBL/GenBank/DDBJ whole genome shotgun (WGS) entry which is preliminary data.</text>
</comment>
<evidence type="ECO:0000313" key="4">
    <source>
        <dbReference type="Proteomes" id="UP001152485"/>
    </source>
</evidence>
<dbReference type="RefSeq" id="WP_261593501.1">
    <property type="nucleotide sequence ID" value="NZ_CAMAPC010000010.1"/>
</dbReference>
<dbReference type="EMBL" id="CAMAPD010000010">
    <property type="protein sequence ID" value="CAH9060576.1"/>
    <property type="molecule type" value="Genomic_DNA"/>
</dbReference>
<proteinExistence type="predicted"/>
<accession>A0A9W4W0Q2</accession>
<protein>
    <submittedName>
        <fullName evidence="2">Uncharacterized protein</fullName>
    </submittedName>
</protein>
<dbReference type="Proteomes" id="UP001152467">
    <property type="component" value="Unassembled WGS sequence"/>
</dbReference>
<dbReference type="EMBL" id="CAMAPC010000010">
    <property type="protein sequence ID" value="CAH9060749.1"/>
    <property type="molecule type" value="Genomic_DNA"/>
</dbReference>
<dbReference type="AlphaFoldDB" id="A0A9W4W0Q2"/>
<gene>
    <name evidence="2" type="ORF">PSECIP111854_02670</name>
    <name evidence="1" type="ORF">PSECIP111951_02310</name>
</gene>
<sequence length="55" mass="6134">MKLKLQKKSIKKLSENKTISHKLTPAVGGAGGRLSRDWAFTCGWGDREDTCIQPF</sequence>
<reference evidence="2 4" key="1">
    <citation type="submission" date="2022-07" db="EMBL/GenBank/DDBJ databases">
        <authorList>
            <person name="Criscuolo A."/>
        </authorList>
    </citation>
    <scope>NUCLEOTIDE SEQUENCE</scope>
    <source>
        <strain evidence="4">CIP 111951</strain>
        <strain evidence="2">CIP111854</strain>
        <strain evidence="1">CIP111951</strain>
    </source>
</reference>